<organism evidence="1 2">
    <name type="scientific">Zoarces viviparus</name>
    <name type="common">Viviparous eelpout</name>
    <name type="synonym">Blennius viviparus</name>
    <dbReference type="NCBI Taxonomy" id="48416"/>
    <lineage>
        <taxon>Eukaryota</taxon>
        <taxon>Metazoa</taxon>
        <taxon>Chordata</taxon>
        <taxon>Craniata</taxon>
        <taxon>Vertebrata</taxon>
        <taxon>Euteleostomi</taxon>
        <taxon>Actinopterygii</taxon>
        <taxon>Neopterygii</taxon>
        <taxon>Teleostei</taxon>
        <taxon>Neoteleostei</taxon>
        <taxon>Acanthomorphata</taxon>
        <taxon>Eupercaria</taxon>
        <taxon>Perciformes</taxon>
        <taxon>Cottioidei</taxon>
        <taxon>Zoarcales</taxon>
        <taxon>Zoarcidae</taxon>
        <taxon>Zoarcinae</taxon>
        <taxon>Zoarces</taxon>
    </lineage>
</organism>
<protein>
    <submittedName>
        <fullName evidence="1">Uncharacterized protein</fullName>
    </submittedName>
</protein>
<comment type="caution">
    <text evidence="1">The sequence shown here is derived from an EMBL/GenBank/DDBJ whole genome shotgun (WGS) entry which is preliminary data.</text>
</comment>
<proteinExistence type="predicted"/>
<sequence>MGRLRKTPFLQPERFRAKSSCCQPRNGIMADCVQDETVALATSLRKGIPHYLRAYTLSRPVTVGECPFIAAMPFAGSAPPIRRCNPASLWL</sequence>
<dbReference type="Proteomes" id="UP001488805">
    <property type="component" value="Unassembled WGS sequence"/>
</dbReference>
<dbReference type="EMBL" id="JBCEZU010000078">
    <property type="protein sequence ID" value="KAK9532846.1"/>
    <property type="molecule type" value="Genomic_DNA"/>
</dbReference>
<evidence type="ECO:0000313" key="1">
    <source>
        <dbReference type="EMBL" id="KAK9532846.1"/>
    </source>
</evidence>
<gene>
    <name evidence="1" type="ORF">VZT92_010211</name>
</gene>
<accession>A0AAW1FEA4</accession>
<name>A0AAW1FEA4_ZOAVI</name>
<keyword evidence="2" id="KW-1185">Reference proteome</keyword>
<evidence type="ECO:0000313" key="2">
    <source>
        <dbReference type="Proteomes" id="UP001488805"/>
    </source>
</evidence>
<reference evidence="1 2" key="1">
    <citation type="journal article" date="2024" name="Genome Biol. Evol.">
        <title>Chromosome-level genome assembly of the viviparous eelpout Zoarces viviparus.</title>
        <authorList>
            <person name="Fuhrmann N."/>
            <person name="Brasseur M.V."/>
            <person name="Bakowski C.E."/>
            <person name="Podsiadlowski L."/>
            <person name="Prost S."/>
            <person name="Krehenwinkel H."/>
            <person name="Mayer C."/>
        </authorList>
    </citation>
    <scope>NUCLEOTIDE SEQUENCE [LARGE SCALE GENOMIC DNA]</scope>
    <source>
        <strain evidence="1">NO-MEL_2022_Ind0_liver</strain>
    </source>
</reference>
<dbReference type="AlphaFoldDB" id="A0AAW1FEA4"/>